<dbReference type="Gene3D" id="1.50.10.130">
    <property type="entry name" value="Terpene synthase, N-terminal domain"/>
    <property type="match status" value="1"/>
</dbReference>
<evidence type="ECO:0000256" key="6">
    <source>
        <dbReference type="ARBA" id="ARBA00023239"/>
    </source>
</evidence>
<evidence type="ECO:0000313" key="9">
    <source>
        <dbReference type="EMBL" id="WNI01953.1"/>
    </source>
</evidence>
<dbReference type="FunFam" id="1.50.10.130:FF:000001">
    <property type="entry name" value="Isoprene synthase, chloroplastic"/>
    <property type="match status" value="1"/>
</dbReference>
<name>A0AA95ZA55_PSIGU</name>
<keyword evidence="6" id="KW-0456">Lyase</keyword>
<dbReference type="GO" id="GO:0010333">
    <property type="term" value="F:terpene synthase activity"/>
    <property type="evidence" value="ECO:0007669"/>
    <property type="project" value="InterPro"/>
</dbReference>
<evidence type="ECO:0000256" key="5">
    <source>
        <dbReference type="ARBA" id="ARBA00023211"/>
    </source>
</evidence>
<evidence type="ECO:0000256" key="1">
    <source>
        <dbReference type="ARBA" id="ARBA00001936"/>
    </source>
</evidence>
<proteinExistence type="evidence at transcript level"/>
<dbReference type="CDD" id="cd00684">
    <property type="entry name" value="Terpene_cyclase_plant_C1"/>
    <property type="match status" value="1"/>
</dbReference>
<dbReference type="Gene3D" id="1.10.600.10">
    <property type="entry name" value="Farnesyl Diphosphate Synthase"/>
    <property type="match status" value="1"/>
</dbReference>
<dbReference type="GO" id="GO:0016102">
    <property type="term" value="P:diterpenoid biosynthetic process"/>
    <property type="evidence" value="ECO:0007669"/>
    <property type="project" value="InterPro"/>
</dbReference>
<feature type="domain" description="Terpene synthase metal-binding" evidence="8">
    <location>
        <begin position="296"/>
        <end position="560"/>
    </location>
</feature>
<dbReference type="SUPFAM" id="SSF48239">
    <property type="entry name" value="Terpenoid cyclases/Protein prenyltransferases"/>
    <property type="match status" value="1"/>
</dbReference>
<dbReference type="InterPro" id="IPR044814">
    <property type="entry name" value="Terpene_cyclase_plant_C1"/>
</dbReference>
<keyword evidence="4" id="KW-0460">Magnesium</keyword>
<dbReference type="EMBL" id="OR232561">
    <property type="protein sequence ID" value="WNI01953.1"/>
    <property type="molecule type" value="mRNA"/>
</dbReference>
<evidence type="ECO:0000259" key="8">
    <source>
        <dbReference type="Pfam" id="PF03936"/>
    </source>
</evidence>
<dbReference type="Pfam" id="PF03936">
    <property type="entry name" value="Terpene_synth_C"/>
    <property type="match status" value="1"/>
</dbReference>
<keyword evidence="5" id="KW-0464">Manganese</keyword>
<comment type="cofactor">
    <cofactor evidence="2">
        <name>Mg(2+)</name>
        <dbReference type="ChEBI" id="CHEBI:18420"/>
    </cofactor>
</comment>
<dbReference type="InterPro" id="IPR001906">
    <property type="entry name" value="Terpene_synth_N"/>
</dbReference>
<dbReference type="InterPro" id="IPR050148">
    <property type="entry name" value="Terpene_synthase-like"/>
</dbReference>
<comment type="cofactor">
    <cofactor evidence="1">
        <name>Mn(2+)</name>
        <dbReference type="ChEBI" id="CHEBI:29035"/>
    </cofactor>
</comment>
<sequence length="620" mass="72417">MALPSLFTSFLPSSIGHKPSILFFRHHRFSFSSTSIGNRFVICTSKIEDQEIVRRSANWQPSIWDYDFVQSLNLDHTDKYTEQAQRLKEEVKGLFDREMNQVTKLEFIDVVQRVGLGYHFQTEIKDALRSIHSKTGDAQLFNDLYVVSLQFRLLRQHGFDVPQDVFQRFMNQTGTFMESLNKNVKGLLNLYEASFHGLEGEAIVDEAWNFASKHLKDLNLNEVPINLASHVSHALDMPIHWRPNRLEARWFMDMYKKQQDMIPSLLRFAKLDFNLVQSIHKKEVSNLARWWVELGANKMSFFRDRLVENYFWSCIFVFEPQYTDFRELNAKIGCMVTLIDDVYDIYGTPEELELLTDFIVSKMYILIFIFFAKIVLSEIYKIFEMVITLSRWDITDIDRLPPTIRDSFMVLYNTTNEIGYWTMRERGINPIPYLRKVWADECKAYMKEVHWYNKDIKPTLEDYMDVAVDSIGGLILLLDSYFLTTDKLTKEGLDYVSKIPSVMHSSAKILRFNDDLSTSSHELARGDNSKALECYMNETGASEEVAREHIRHLVRKTWKKLNKEVFQDYPISGFGPFLGACMNLARASHCFYDYGDGHGLPDHQTKDHILSTIFEPVSLD</sequence>
<evidence type="ECO:0000256" key="3">
    <source>
        <dbReference type="ARBA" id="ARBA00022723"/>
    </source>
</evidence>
<dbReference type="GO" id="GO:0000287">
    <property type="term" value="F:magnesium ion binding"/>
    <property type="evidence" value="ECO:0007669"/>
    <property type="project" value="InterPro"/>
</dbReference>
<dbReference type="AlphaFoldDB" id="A0AA95ZA55"/>
<evidence type="ECO:0000256" key="2">
    <source>
        <dbReference type="ARBA" id="ARBA00001946"/>
    </source>
</evidence>
<dbReference type="PANTHER" id="PTHR31225:SF245">
    <property type="entry name" value="(-)-ALPHA-TERPINEOL SYNTHASE-LIKE"/>
    <property type="match status" value="1"/>
</dbReference>
<dbReference type="InterPro" id="IPR005630">
    <property type="entry name" value="Terpene_synthase_metal-bd"/>
</dbReference>
<feature type="domain" description="Terpene synthase N-terminal" evidence="7">
    <location>
        <begin position="63"/>
        <end position="235"/>
    </location>
</feature>
<evidence type="ECO:0000259" key="7">
    <source>
        <dbReference type="Pfam" id="PF01397"/>
    </source>
</evidence>
<protein>
    <submittedName>
        <fullName evidence="9">Terpene synthase</fullName>
    </submittedName>
</protein>
<dbReference type="InterPro" id="IPR008930">
    <property type="entry name" value="Terpenoid_cyclase/PrenylTrfase"/>
</dbReference>
<accession>A0AA95ZA55</accession>
<dbReference type="SUPFAM" id="SSF48576">
    <property type="entry name" value="Terpenoid synthases"/>
    <property type="match status" value="1"/>
</dbReference>
<dbReference type="Pfam" id="PF01397">
    <property type="entry name" value="Terpene_synth"/>
    <property type="match status" value="1"/>
</dbReference>
<keyword evidence="3" id="KW-0479">Metal-binding</keyword>
<dbReference type="InterPro" id="IPR008949">
    <property type="entry name" value="Isoprenoid_synthase_dom_sf"/>
</dbReference>
<reference evidence="9" key="1">
    <citation type="submission" date="2023-06" db="EMBL/GenBank/DDBJ databases">
        <title>Comparative genome-wide analysis of two guava cultivars revels plasticity of sesquiterpene biosynthesis.</title>
        <authorList>
            <person name="Canal D."/>
            <person name="dos Santos P.H.D."/>
            <person name="Carpinetti-Oliveira P.A."/>
            <person name="Silva M.A."/>
            <person name="Fernandes M."/>
            <person name="Brustolini O.J.B."/>
            <person name="Ferreira A."/>
            <person name="Ferreira M.F.S."/>
        </authorList>
    </citation>
    <scope>NUCLEOTIDE SEQUENCE</scope>
    <source>
        <strain evidence="9">Pg55752</strain>
    </source>
</reference>
<evidence type="ECO:0000256" key="4">
    <source>
        <dbReference type="ARBA" id="ARBA00022842"/>
    </source>
</evidence>
<dbReference type="PANTHER" id="PTHR31225">
    <property type="entry name" value="OS04G0344100 PROTEIN-RELATED"/>
    <property type="match status" value="1"/>
</dbReference>
<organism evidence="9">
    <name type="scientific">Psidium guajava</name>
    <name type="common">Guava</name>
    <name type="synonym">Psidium pyriferum</name>
    <dbReference type="NCBI Taxonomy" id="120290"/>
    <lineage>
        <taxon>Eukaryota</taxon>
        <taxon>Viridiplantae</taxon>
        <taxon>Streptophyta</taxon>
        <taxon>Embryophyta</taxon>
        <taxon>Tracheophyta</taxon>
        <taxon>Spermatophyta</taxon>
        <taxon>Magnoliopsida</taxon>
        <taxon>eudicotyledons</taxon>
        <taxon>Gunneridae</taxon>
        <taxon>Pentapetalae</taxon>
        <taxon>rosids</taxon>
        <taxon>malvids</taxon>
        <taxon>Myrtales</taxon>
        <taxon>Myrtaceae</taxon>
        <taxon>Myrtoideae</taxon>
        <taxon>Myrteae</taxon>
        <taxon>Pimenta group</taxon>
        <taxon>Psidium</taxon>
    </lineage>
</organism>
<dbReference type="InterPro" id="IPR036965">
    <property type="entry name" value="Terpene_synth_N_sf"/>
</dbReference>